<keyword evidence="1" id="KW-0645">Protease</keyword>
<dbReference type="InterPro" id="IPR039537">
    <property type="entry name" value="Retrotran_Ty1/copia-like"/>
</dbReference>
<organism evidence="4">
    <name type="scientific">Medicago truncatula</name>
    <name type="common">Barrel medic</name>
    <name type="synonym">Medicago tribuloides</name>
    <dbReference type="NCBI Taxonomy" id="3880"/>
    <lineage>
        <taxon>Eukaryota</taxon>
        <taxon>Viridiplantae</taxon>
        <taxon>Streptophyta</taxon>
        <taxon>Embryophyta</taxon>
        <taxon>Tracheophyta</taxon>
        <taxon>Spermatophyta</taxon>
        <taxon>Magnoliopsida</taxon>
        <taxon>eudicotyledons</taxon>
        <taxon>Gunneridae</taxon>
        <taxon>Pentapetalae</taxon>
        <taxon>rosids</taxon>
        <taxon>fabids</taxon>
        <taxon>Fabales</taxon>
        <taxon>Fabaceae</taxon>
        <taxon>Papilionoideae</taxon>
        <taxon>50 kb inversion clade</taxon>
        <taxon>NPAAA clade</taxon>
        <taxon>Hologalegina</taxon>
        <taxon>IRL clade</taxon>
        <taxon>Trifolieae</taxon>
        <taxon>Medicago</taxon>
    </lineage>
</organism>
<dbReference type="GO" id="GO:0006508">
    <property type="term" value="P:proteolysis"/>
    <property type="evidence" value="ECO:0007669"/>
    <property type="project" value="UniProtKB-KW"/>
</dbReference>
<dbReference type="PANTHER" id="PTHR42648:SF31">
    <property type="entry name" value="RNA-DIRECTED DNA POLYMERASE"/>
    <property type="match status" value="1"/>
</dbReference>
<dbReference type="InterPro" id="IPR012337">
    <property type="entry name" value="RNaseH-like_sf"/>
</dbReference>
<gene>
    <name evidence="4" type="ORF">MtrDRAFT_AC149491g24v2</name>
</gene>
<dbReference type="InterPro" id="IPR029472">
    <property type="entry name" value="Copia-like_N"/>
</dbReference>
<accession>Q2HU07</accession>
<feature type="domain" description="Integrase catalytic" evidence="3">
    <location>
        <begin position="572"/>
        <end position="735"/>
    </location>
</feature>
<dbReference type="AlphaFoldDB" id="Q2HU07"/>
<dbReference type="EMBL" id="AC149491">
    <property type="protein sequence ID" value="ABD32334.2"/>
    <property type="molecule type" value="Genomic_DNA"/>
</dbReference>
<dbReference type="Pfam" id="PF00665">
    <property type="entry name" value="rve"/>
    <property type="match status" value="1"/>
</dbReference>
<dbReference type="GO" id="GO:0008233">
    <property type="term" value="F:peptidase activity"/>
    <property type="evidence" value="ECO:0007669"/>
    <property type="project" value="UniProtKB-KW"/>
</dbReference>
<evidence type="ECO:0000256" key="2">
    <source>
        <dbReference type="SAM" id="MobiDB-lite"/>
    </source>
</evidence>
<protein>
    <submittedName>
        <fullName evidence="4">Polynucleotidyl transferase, Ribonuclease H fold</fullName>
    </submittedName>
</protein>
<reference evidence="4" key="2">
    <citation type="submission" date="2007-03" db="EMBL/GenBank/DDBJ databases">
        <authorList>
            <consortium name="The International Medicago Genome Annotation Group"/>
        </authorList>
    </citation>
    <scope>NUCLEOTIDE SEQUENCE</scope>
</reference>
<proteinExistence type="predicted"/>
<dbReference type="Pfam" id="PF22936">
    <property type="entry name" value="Pol_BBD"/>
    <property type="match status" value="1"/>
</dbReference>
<dbReference type="GO" id="GO:0003676">
    <property type="term" value="F:nucleic acid binding"/>
    <property type="evidence" value="ECO:0007669"/>
    <property type="project" value="InterPro"/>
</dbReference>
<dbReference type="InterPro" id="IPR054722">
    <property type="entry name" value="PolX-like_BBD"/>
</dbReference>
<dbReference type="InterPro" id="IPR001584">
    <property type="entry name" value="Integrase_cat-core"/>
</dbReference>
<dbReference type="GO" id="GO:0016740">
    <property type="term" value="F:transferase activity"/>
    <property type="evidence" value="ECO:0007669"/>
    <property type="project" value="UniProtKB-KW"/>
</dbReference>
<dbReference type="Pfam" id="PF03732">
    <property type="entry name" value="Retrotrans_gag"/>
    <property type="match status" value="1"/>
</dbReference>
<keyword evidence="1" id="KW-0378">Hydrolase</keyword>
<evidence type="ECO:0000259" key="3">
    <source>
        <dbReference type="PROSITE" id="PS50994"/>
    </source>
</evidence>
<name>Q2HU07_MEDTR</name>
<dbReference type="SUPFAM" id="SSF53098">
    <property type="entry name" value="Ribonuclease H-like"/>
    <property type="match status" value="1"/>
</dbReference>
<dbReference type="InterPro" id="IPR005162">
    <property type="entry name" value="Retrotrans_gag_dom"/>
</dbReference>
<reference evidence="4" key="1">
    <citation type="submission" date="2004-06" db="EMBL/GenBank/DDBJ databases">
        <authorList>
            <person name="Town C.D."/>
        </authorList>
    </citation>
    <scope>NUCLEOTIDE SEQUENCE</scope>
</reference>
<sequence>MPPRAAPIIHQQPNIDSIYYVHPSEGPNSVTVTPLLTGPNYLAWNRSMKRALGTKNKFVFIDGSVPIPPMDDLNRTAWERCNNLILSWIINSVSPQIAQTIVFHEYAIDVWIELQERFSKVDRIRVASLRSSINNLKQGDKSVLDYFTSIKSLWEELNSHRPMPMCTCPYPCRCESMRAARDFRMEDQVIQFLTGLNDSFSVVKTQVLLIDPLPSINKVYSMVIQEESNIIPPTSLASNEDSSILVNASDARKPFLRGKSSGTSQSKNNSRYCTFCRRNNHTVEYCYLKHDFPNANKPTASSNAVTSEHAVDSHTSSEGTSSSSQTGLTQEQYVHLVSLLQQSSLVPSATPPNPASTNHVATSFPSSIDFTSGINTIFSCSLHVPSDHWLIDSGANEHICSSLHLFHSYYRIKPICVNLPNGSSVIVQYAGTVVFSPHFHITHVLYSPSFKVYLISVSKICQSLPYHVHFLLNTYVIQDVKTQKMIGLGNLCDGLYRLHPFAPASPQAHFISSAVSPTNKMSCNSVSSNNNVSSIPSNAIWHFRLGHLSNQRLSMMHSLYSSITIDNKAYSIASSKFELLHFDIWGPLSVTSVHGHKYFLTIVDDFSRFLWVILLKNKSEVSNHVKNFVVLIHTHYQITPKYIRSDNGPEFLIPEFYASKGIIHQKSCVETPQQNGRVERKHQHILNVARALLFQSKLPNFFWSYAVIHAVFLINKVPTPLFKQKSPYQLLYDSLPDINSFKVFGCLCFASTLLAQRSKLQSRARKSIFFTS</sequence>
<dbReference type="InterPro" id="IPR036397">
    <property type="entry name" value="RNaseH_sf"/>
</dbReference>
<feature type="region of interest" description="Disordered" evidence="2">
    <location>
        <begin position="299"/>
        <end position="327"/>
    </location>
</feature>
<keyword evidence="4" id="KW-0808">Transferase</keyword>
<dbReference type="GO" id="GO:0015074">
    <property type="term" value="P:DNA integration"/>
    <property type="evidence" value="ECO:0007669"/>
    <property type="project" value="InterPro"/>
</dbReference>
<dbReference type="PROSITE" id="PS50994">
    <property type="entry name" value="INTEGRASE"/>
    <property type="match status" value="1"/>
</dbReference>
<evidence type="ECO:0000313" key="4">
    <source>
        <dbReference type="EMBL" id="ABD32334.2"/>
    </source>
</evidence>
<evidence type="ECO:0000256" key="1">
    <source>
        <dbReference type="ARBA" id="ARBA00022670"/>
    </source>
</evidence>
<dbReference type="PANTHER" id="PTHR42648">
    <property type="entry name" value="TRANSPOSASE, PUTATIVE-RELATED"/>
    <property type="match status" value="1"/>
</dbReference>
<feature type="compositionally biased region" description="Low complexity" evidence="2">
    <location>
        <begin position="313"/>
        <end position="327"/>
    </location>
</feature>
<dbReference type="Gene3D" id="3.30.420.10">
    <property type="entry name" value="Ribonuclease H-like superfamily/Ribonuclease H"/>
    <property type="match status" value="1"/>
</dbReference>
<dbReference type="Pfam" id="PF14244">
    <property type="entry name" value="Retrotran_gag_3"/>
    <property type="match status" value="1"/>
</dbReference>